<dbReference type="Proteomes" id="UP001458880">
    <property type="component" value="Unassembled WGS sequence"/>
</dbReference>
<feature type="domain" description="PiggyBac transposable element-derived protein" evidence="1">
    <location>
        <begin position="6"/>
        <end position="179"/>
    </location>
</feature>
<evidence type="ECO:0000259" key="1">
    <source>
        <dbReference type="Pfam" id="PF13843"/>
    </source>
</evidence>
<evidence type="ECO:0000313" key="3">
    <source>
        <dbReference type="Proteomes" id="UP001458880"/>
    </source>
</evidence>
<dbReference type="PANTHER" id="PTHR47272">
    <property type="entry name" value="DDE_TNP_1_7 DOMAIN-CONTAINING PROTEIN"/>
    <property type="match status" value="1"/>
</dbReference>
<organism evidence="2 3">
    <name type="scientific">Popillia japonica</name>
    <name type="common">Japanese beetle</name>
    <dbReference type="NCBI Taxonomy" id="7064"/>
    <lineage>
        <taxon>Eukaryota</taxon>
        <taxon>Metazoa</taxon>
        <taxon>Ecdysozoa</taxon>
        <taxon>Arthropoda</taxon>
        <taxon>Hexapoda</taxon>
        <taxon>Insecta</taxon>
        <taxon>Pterygota</taxon>
        <taxon>Neoptera</taxon>
        <taxon>Endopterygota</taxon>
        <taxon>Coleoptera</taxon>
        <taxon>Polyphaga</taxon>
        <taxon>Scarabaeiformia</taxon>
        <taxon>Scarabaeidae</taxon>
        <taxon>Rutelinae</taxon>
        <taxon>Popillia</taxon>
    </lineage>
</organism>
<dbReference type="AlphaFoldDB" id="A0AAW1IZE4"/>
<sequence>MEKSSDSFRGNVVLNLWKNVQEPTKHVVFFDNYFSTIHLMSRLTQNGVRATATIRVNRLAKCPLEASKSIAKQQRGTFDYQFDKCNDLLVVRWVDNNVVNIISNYDTIEPLQKVKRWSKRQKQFIDVSQPLLYKTYNNRMGGVDLSDQSVTTYRIGIRCKKWWWVLFTYMPDLAMTNVWKVYLLVSNNKISQLEFTSKSNQSGLPCVLNNLNDEQLTKPGAIVDGFADFFQSVYIQPTHSLSNSAHRGVDNARIDVSYIDESDVFYTLKKLKNSNTMGDESDVFYTLKKLKNSNTMGDDCILMNLMYFIR</sequence>
<dbReference type="Pfam" id="PF13843">
    <property type="entry name" value="DDE_Tnp_1_7"/>
    <property type="match status" value="1"/>
</dbReference>
<name>A0AAW1IZE4_POPJA</name>
<evidence type="ECO:0000313" key="2">
    <source>
        <dbReference type="EMBL" id="KAK9695841.1"/>
    </source>
</evidence>
<gene>
    <name evidence="2" type="ORF">QE152_g32296</name>
</gene>
<reference evidence="2 3" key="1">
    <citation type="journal article" date="2024" name="BMC Genomics">
        <title>De novo assembly and annotation of Popillia japonica's genome with initial clues to its potential as an invasive pest.</title>
        <authorList>
            <person name="Cucini C."/>
            <person name="Boschi S."/>
            <person name="Funari R."/>
            <person name="Cardaioli E."/>
            <person name="Iannotti N."/>
            <person name="Marturano G."/>
            <person name="Paoli F."/>
            <person name="Bruttini M."/>
            <person name="Carapelli A."/>
            <person name="Frati F."/>
            <person name="Nardi F."/>
        </authorList>
    </citation>
    <scope>NUCLEOTIDE SEQUENCE [LARGE SCALE GENOMIC DNA]</scope>
    <source>
        <strain evidence="2">DMR45628</strain>
    </source>
</reference>
<protein>
    <submittedName>
        <fullName evidence="2">Transposase IS4</fullName>
    </submittedName>
</protein>
<dbReference type="EMBL" id="JASPKY010000469">
    <property type="protein sequence ID" value="KAK9695841.1"/>
    <property type="molecule type" value="Genomic_DNA"/>
</dbReference>
<comment type="caution">
    <text evidence="2">The sequence shown here is derived from an EMBL/GenBank/DDBJ whole genome shotgun (WGS) entry which is preliminary data.</text>
</comment>
<keyword evidence="3" id="KW-1185">Reference proteome</keyword>
<proteinExistence type="predicted"/>
<accession>A0AAW1IZE4</accession>
<dbReference type="InterPro" id="IPR029526">
    <property type="entry name" value="PGBD"/>
</dbReference>